<evidence type="ECO:0000256" key="1">
    <source>
        <dbReference type="ARBA" id="ARBA00022475"/>
    </source>
</evidence>
<dbReference type="EMBL" id="FPKX01000047">
    <property type="protein sequence ID" value="SFZ98359.1"/>
    <property type="molecule type" value="Genomic_DNA"/>
</dbReference>
<accession>A0A1W1EE76</accession>
<gene>
    <name evidence="7" type="ORF">MNB_SV-5-17</name>
</gene>
<evidence type="ECO:0000256" key="4">
    <source>
        <dbReference type="ARBA" id="ARBA00023136"/>
    </source>
</evidence>
<dbReference type="AlphaFoldDB" id="A0A1W1EE76"/>
<feature type="transmembrane region" description="Helical" evidence="5">
    <location>
        <begin position="280"/>
        <end position="299"/>
    </location>
</feature>
<dbReference type="InterPro" id="IPR002035">
    <property type="entry name" value="VWF_A"/>
</dbReference>
<evidence type="ECO:0000256" key="3">
    <source>
        <dbReference type="ARBA" id="ARBA00022989"/>
    </source>
</evidence>
<feature type="transmembrane region" description="Helical" evidence="5">
    <location>
        <begin position="53"/>
        <end position="71"/>
    </location>
</feature>
<dbReference type="InterPro" id="IPR050768">
    <property type="entry name" value="UPF0353/GerABKA_families"/>
</dbReference>
<organism evidence="7">
    <name type="scientific">hydrothermal vent metagenome</name>
    <dbReference type="NCBI Taxonomy" id="652676"/>
    <lineage>
        <taxon>unclassified sequences</taxon>
        <taxon>metagenomes</taxon>
        <taxon>ecological metagenomes</taxon>
    </lineage>
</organism>
<dbReference type="SMART" id="SM00327">
    <property type="entry name" value="VWA"/>
    <property type="match status" value="1"/>
</dbReference>
<keyword evidence="4 5" id="KW-0472">Membrane</keyword>
<feature type="transmembrane region" description="Helical" evidence="5">
    <location>
        <begin position="6"/>
        <end position="25"/>
    </location>
</feature>
<evidence type="ECO:0000313" key="7">
    <source>
        <dbReference type="EMBL" id="SFZ98359.1"/>
    </source>
</evidence>
<keyword evidence="1" id="KW-1003">Cell membrane</keyword>
<evidence type="ECO:0000259" key="6">
    <source>
        <dbReference type="PROSITE" id="PS50234"/>
    </source>
</evidence>
<keyword evidence="3 5" id="KW-1133">Transmembrane helix</keyword>
<dbReference type="PANTHER" id="PTHR22550:SF5">
    <property type="entry name" value="LEUCINE ZIPPER PROTEIN 4"/>
    <property type="match status" value="1"/>
</dbReference>
<keyword evidence="2 5" id="KW-0812">Transmembrane</keyword>
<evidence type="ECO:0000256" key="5">
    <source>
        <dbReference type="SAM" id="Phobius"/>
    </source>
</evidence>
<dbReference type="Pfam" id="PF00092">
    <property type="entry name" value="VWA"/>
    <property type="match status" value="1"/>
</dbReference>
<dbReference type="SUPFAM" id="SSF53300">
    <property type="entry name" value="vWA-like"/>
    <property type="match status" value="1"/>
</dbReference>
<dbReference type="PROSITE" id="PS50234">
    <property type="entry name" value="VWFA"/>
    <property type="match status" value="1"/>
</dbReference>
<proteinExistence type="predicted"/>
<dbReference type="PANTHER" id="PTHR22550">
    <property type="entry name" value="SPORE GERMINATION PROTEIN"/>
    <property type="match status" value="1"/>
</dbReference>
<feature type="domain" description="VWFA" evidence="6">
    <location>
        <begin position="84"/>
        <end position="262"/>
    </location>
</feature>
<protein>
    <submittedName>
        <fullName evidence="7">Uncharacterized protein containing a von Willebrand factor type A (VWA) domain</fullName>
    </submittedName>
</protein>
<evidence type="ECO:0000256" key="2">
    <source>
        <dbReference type="ARBA" id="ARBA00022692"/>
    </source>
</evidence>
<dbReference type="InterPro" id="IPR036465">
    <property type="entry name" value="vWFA_dom_sf"/>
</dbReference>
<name>A0A1W1EE76_9ZZZZ</name>
<sequence length="305" mass="34385">MNQFSFEYPLVLLILLVFIACSYWCKERSRAIFFPHVNALISKTANKTSILSLLKWIGIVSAVIALASPVMTKNYSNSKKEGRDIVMVIDSSDSMRQIGFDPDNMYKNKFDVVKEVVSDFISKRKDDRIGMVTFADIAFIASPLTFEKDFLSNITEMQKLGMAGKRTAINDALVQAYNLMSKSKAKSKIVILLTDGVDNMSKIPFSDVKNMIEKRDVKLYAIGIGGARDYDGNYLKALASAGNGQAFGARSAKMLSKIYDEIDKLEATKLDHKKIVEHTYLYIYPLFLAILMLLFFIYYRNSKGV</sequence>
<reference evidence="7" key="1">
    <citation type="submission" date="2016-10" db="EMBL/GenBank/DDBJ databases">
        <authorList>
            <person name="de Groot N.N."/>
        </authorList>
    </citation>
    <scope>NUCLEOTIDE SEQUENCE</scope>
</reference>
<dbReference type="Gene3D" id="3.40.50.410">
    <property type="entry name" value="von Willebrand factor, type A domain"/>
    <property type="match status" value="1"/>
</dbReference>